<dbReference type="Pfam" id="PF01261">
    <property type="entry name" value="AP_endonuc_2"/>
    <property type="match status" value="1"/>
</dbReference>
<dbReference type="SMART" id="SM00518">
    <property type="entry name" value="AP2Ec"/>
    <property type="match status" value="1"/>
</dbReference>
<comment type="cofactor">
    <cofactor evidence="1">
        <name>Zn(2+)</name>
        <dbReference type="ChEBI" id="CHEBI:29105"/>
    </cofactor>
</comment>
<accession>A0ABP1FQ76</accession>
<keyword evidence="4" id="KW-0227">DNA damage</keyword>
<dbReference type="InterPro" id="IPR036237">
    <property type="entry name" value="Xyl_isomerase-like_sf"/>
</dbReference>
<dbReference type="PROSITE" id="PS51432">
    <property type="entry name" value="AP_NUCLEASE_F2_4"/>
    <property type="match status" value="1"/>
</dbReference>
<name>A0ABP1FQ76_9CHLO</name>
<dbReference type="Gene3D" id="3.20.20.150">
    <property type="entry name" value="Divalent-metal-dependent TIM barrel enzymes"/>
    <property type="match status" value="1"/>
</dbReference>
<gene>
    <name evidence="10" type="primary">g4407</name>
    <name evidence="10" type="ORF">VP750_LOCUS3757</name>
</gene>
<dbReference type="CDD" id="cd00019">
    <property type="entry name" value="AP2Ec"/>
    <property type="match status" value="1"/>
</dbReference>
<dbReference type="SUPFAM" id="SSF51658">
    <property type="entry name" value="Xylose isomerase-like"/>
    <property type="match status" value="1"/>
</dbReference>
<dbReference type="PANTHER" id="PTHR21445">
    <property type="entry name" value="ENDONUCLEASE IV ENDODEOXYRIBONUCLEASE IV"/>
    <property type="match status" value="1"/>
</dbReference>
<keyword evidence="6" id="KW-0862">Zinc</keyword>
<feature type="region of interest" description="Disordered" evidence="8">
    <location>
        <begin position="1"/>
        <end position="174"/>
    </location>
</feature>
<dbReference type="PROSITE" id="PS00730">
    <property type="entry name" value="AP_NUCLEASE_F2_2"/>
    <property type="match status" value="1"/>
</dbReference>
<proteinExistence type="inferred from homology"/>
<comment type="caution">
    <text evidence="10">The sequence shown here is derived from an EMBL/GenBank/DDBJ whole genome shotgun (WGS) entry which is preliminary data.</text>
</comment>
<evidence type="ECO:0000256" key="4">
    <source>
        <dbReference type="ARBA" id="ARBA00022763"/>
    </source>
</evidence>
<dbReference type="PROSITE" id="PS00731">
    <property type="entry name" value="AP_NUCLEASE_F2_3"/>
    <property type="match status" value="1"/>
</dbReference>
<dbReference type="InterPro" id="IPR018246">
    <property type="entry name" value="AP_endonuc_F2_Zn_BS"/>
</dbReference>
<keyword evidence="11" id="KW-1185">Reference proteome</keyword>
<organism evidence="10 11">
    <name type="scientific">Coccomyxa viridis</name>
    <dbReference type="NCBI Taxonomy" id="1274662"/>
    <lineage>
        <taxon>Eukaryota</taxon>
        <taxon>Viridiplantae</taxon>
        <taxon>Chlorophyta</taxon>
        <taxon>core chlorophytes</taxon>
        <taxon>Trebouxiophyceae</taxon>
        <taxon>Trebouxiophyceae incertae sedis</taxon>
        <taxon>Coccomyxaceae</taxon>
        <taxon>Coccomyxa</taxon>
    </lineage>
</organism>
<evidence type="ECO:0000256" key="7">
    <source>
        <dbReference type="ARBA" id="ARBA00023204"/>
    </source>
</evidence>
<evidence type="ECO:0000313" key="11">
    <source>
        <dbReference type="Proteomes" id="UP001497392"/>
    </source>
</evidence>
<keyword evidence="3" id="KW-0479">Metal-binding</keyword>
<dbReference type="Proteomes" id="UP001497392">
    <property type="component" value="Unassembled WGS sequence"/>
</dbReference>
<evidence type="ECO:0000259" key="9">
    <source>
        <dbReference type="Pfam" id="PF01261"/>
    </source>
</evidence>
<evidence type="ECO:0000256" key="2">
    <source>
        <dbReference type="ARBA" id="ARBA00005340"/>
    </source>
</evidence>
<keyword evidence="7" id="KW-0234">DNA repair</keyword>
<dbReference type="PANTHER" id="PTHR21445:SF0">
    <property type="entry name" value="APURINIC-APYRIMIDINIC ENDONUCLEASE"/>
    <property type="match status" value="1"/>
</dbReference>
<dbReference type="NCBIfam" id="TIGR00587">
    <property type="entry name" value="nfo"/>
    <property type="match status" value="1"/>
</dbReference>
<dbReference type="InterPro" id="IPR001719">
    <property type="entry name" value="AP_endonuc_2"/>
</dbReference>
<evidence type="ECO:0000256" key="6">
    <source>
        <dbReference type="ARBA" id="ARBA00022833"/>
    </source>
</evidence>
<feature type="domain" description="Xylose isomerase-like TIM barrel" evidence="9">
    <location>
        <begin position="229"/>
        <end position="481"/>
    </location>
</feature>
<dbReference type="NCBIfam" id="NF002199">
    <property type="entry name" value="PRK01060.1-4"/>
    <property type="match status" value="1"/>
</dbReference>
<dbReference type="EMBL" id="CAXHTA020000006">
    <property type="protein sequence ID" value="CAL5222098.1"/>
    <property type="molecule type" value="Genomic_DNA"/>
</dbReference>
<protein>
    <submittedName>
        <fullName evidence="10">G4407 protein</fullName>
    </submittedName>
</protein>
<evidence type="ECO:0000256" key="8">
    <source>
        <dbReference type="SAM" id="MobiDB-lite"/>
    </source>
</evidence>
<dbReference type="InterPro" id="IPR013022">
    <property type="entry name" value="Xyl_isomerase-like_TIM-brl"/>
</dbReference>
<evidence type="ECO:0000256" key="3">
    <source>
        <dbReference type="ARBA" id="ARBA00022723"/>
    </source>
</evidence>
<sequence length="517" mass="56561">MSKEEQSEQKVMAGLALAVEGDETDQKRAVARRGKRARDMQSAPVQIKQEHNENSTQPGGREETDGSKGTTGRSKGRKAPKMPAPKAEQHNDTGVPVEPKKRRKVAQSPQEPQATAAEDTSEAKPKQRRQRKPKADQPCTEQMPDMPEAKQEARRAAAAVPKRRKAAERADAGADTGDILDGEVAVAELVEADIEEEIELVDITRVVPPGKLIGAHVSMSNGIARAVINAASIGAKAFALDTRSKRQWQNPPLSNANAAAFRLACNEFGFSPAQILPHGSYLINLGSPDNEMMEKSYTALVEELRRCEKLGIELYNIHPGHHNRIISPEECMLKIAHTINRAHEETSGVCVVLENVAGGGSSVGHSFEQLRFMVDHVHDKSRVGVCLDTCHMFAAGYDISTEAGYSSVMEQFGEVVGWRFLKGMHINDSKAALGSKKDRHENIGRGLIGIGLFKCLMNDTRLDGVPLIMETPSQSPGPKLNYPKSLLTGKLVYREDVNEVEESTDCRDVKLLYGLIK</sequence>
<dbReference type="HAMAP" id="MF_00152">
    <property type="entry name" value="Nfo"/>
    <property type="match status" value="1"/>
</dbReference>
<evidence type="ECO:0000256" key="1">
    <source>
        <dbReference type="ARBA" id="ARBA00001947"/>
    </source>
</evidence>
<dbReference type="PROSITE" id="PS00729">
    <property type="entry name" value="AP_NUCLEASE_F2_1"/>
    <property type="match status" value="1"/>
</dbReference>
<keyword evidence="5" id="KW-0378">Hydrolase</keyword>
<comment type="similarity">
    <text evidence="2">Belongs to the AP endonuclease 2 family.</text>
</comment>
<evidence type="ECO:0000256" key="5">
    <source>
        <dbReference type="ARBA" id="ARBA00022801"/>
    </source>
</evidence>
<reference evidence="10 11" key="1">
    <citation type="submission" date="2024-06" db="EMBL/GenBank/DDBJ databases">
        <authorList>
            <person name="Kraege A."/>
            <person name="Thomma B."/>
        </authorList>
    </citation>
    <scope>NUCLEOTIDE SEQUENCE [LARGE SCALE GENOMIC DNA]</scope>
</reference>
<evidence type="ECO:0000313" key="10">
    <source>
        <dbReference type="EMBL" id="CAL5222098.1"/>
    </source>
</evidence>